<keyword evidence="7" id="KW-1185">Reference proteome</keyword>
<proteinExistence type="predicted"/>
<comment type="subcellular location">
    <subcellularLocation>
        <location evidence="1">Nucleus</location>
    </subcellularLocation>
</comment>
<keyword evidence="4" id="KW-0539">Nucleus</keyword>
<evidence type="ECO:0000313" key="6">
    <source>
        <dbReference type="EMBL" id="GCE98958.1"/>
    </source>
</evidence>
<reference evidence="6 7" key="1">
    <citation type="submission" date="2019-01" db="EMBL/GenBank/DDBJ databases">
        <title>Draft Genome Sequencing of Zygosaccharomyces mellis Ca-7.</title>
        <authorList>
            <person name="Shiwa Y."/>
            <person name="Kanesaki Y."/>
            <person name="Ishige T."/>
            <person name="Mura K."/>
            <person name="Hori T."/>
            <person name="Tamura T."/>
        </authorList>
    </citation>
    <scope>NUCLEOTIDE SEQUENCE [LARGE SCALE GENOMIC DNA]</scope>
    <source>
        <strain evidence="6 7">Ca-7</strain>
    </source>
</reference>
<keyword evidence="2" id="KW-0805">Transcription regulation</keyword>
<dbReference type="Pfam" id="PF12767">
    <property type="entry name" value="SAGA-Tad1"/>
    <property type="match status" value="1"/>
</dbReference>
<evidence type="ECO:0000256" key="4">
    <source>
        <dbReference type="ARBA" id="ARBA00023242"/>
    </source>
</evidence>
<accession>A0A4C2EA73</accession>
<dbReference type="CDD" id="cd22933">
    <property type="entry name" value="HFD_HFI1"/>
    <property type="match status" value="1"/>
</dbReference>
<feature type="compositionally biased region" description="Low complexity" evidence="5">
    <location>
        <begin position="53"/>
        <end position="66"/>
    </location>
</feature>
<organism evidence="6 7">
    <name type="scientific">Zygosaccharomyces mellis</name>
    <dbReference type="NCBI Taxonomy" id="42258"/>
    <lineage>
        <taxon>Eukaryota</taxon>
        <taxon>Fungi</taxon>
        <taxon>Dikarya</taxon>
        <taxon>Ascomycota</taxon>
        <taxon>Saccharomycotina</taxon>
        <taxon>Saccharomycetes</taxon>
        <taxon>Saccharomycetales</taxon>
        <taxon>Saccharomycetaceae</taxon>
        <taxon>Zygosaccharomyces</taxon>
    </lineage>
</organism>
<dbReference type="InterPro" id="IPR024738">
    <property type="entry name" value="Hfi1/Tada1"/>
</dbReference>
<evidence type="ECO:0000256" key="5">
    <source>
        <dbReference type="SAM" id="MobiDB-lite"/>
    </source>
</evidence>
<evidence type="ECO:0000256" key="1">
    <source>
        <dbReference type="ARBA" id="ARBA00004123"/>
    </source>
</evidence>
<dbReference type="GO" id="GO:0003713">
    <property type="term" value="F:transcription coactivator activity"/>
    <property type="evidence" value="ECO:0007669"/>
    <property type="project" value="TreeGrafter"/>
</dbReference>
<feature type="compositionally biased region" description="Polar residues" evidence="5">
    <location>
        <begin position="19"/>
        <end position="44"/>
    </location>
</feature>
<sequence>MSLVKPQSNGIGSEELNRDTFTGSGSENGTVKTQGVSMAPSLSDTSRENSDVQQQQHQRQQQQQPQIVPSNQRIDLLGEFTGLLGKENWTKYAQVISLFILGKLSRKELCNELDLLFQPAANSGSNMRPSLVRLHNQLLLGIMTNSLKNSPLTGNDSSWGFGNGNSGGSKMKRINKHNSQIETYKKIVMSLPTKDRQRLKEITKEAGKRGFVLCSVLQARLANIPKIPIVINAETLKRVKSNNLKTPLEWSQDIMTGFNAPLATDNYSLPDTESLFLRMVGISREHGLVGAVDTGCVELLSLALDNYLKDIIESAIDTVRYRRKRYSEFYDIGENGMYEPVSKDPEVEELDNKEKPKTLSLSSEDLHECFTLFPNLVEPMGSVVGLPIVGLVNDDELVATKSSIDDLPDFAQDRPTFTPLDERNVGTREELNWLIKDILTEE</sequence>
<gene>
    <name evidence="6" type="primary">HFI1</name>
    <name evidence="6" type="ORF">ZYGM_003396</name>
</gene>
<dbReference type="OrthoDB" id="10264870at2759"/>
<dbReference type="GO" id="GO:0006357">
    <property type="term" value="P:regulation of transcription by RNA polymerase II"/>
    <property type="evidence" value="ECO:0007669"/>
    <property type="project" value="TreeGrafter"/>
</dbReference>
<dbReference type="EMBL" id="BIMX01000007">
    <property type="protein sequence ID" value="GCE98958.1"/>
    <property type="molecule type" value="Genomic_DNA"/>
</dbReference>
<dbReference type="PANTHER" id="PTHR21277">
    <property type="entry name" value="TRANSCRIPTIONAL ADAPTER 1"/>
    <property type="match status" value="1"/>
</dbReference>
<dbReference type="GO" id="GO:0005634">
    <property type="term" value="C:nucleus"/>
    <property type="evidence" value="ECO:0007669"/>
    <property type="project" value="UniProtKB-SubCell"/>
</dbReference>
<protein>
    <submittedName>
        <fullName evidence="6">Transcriptional coactivator hfi1/ADA1</fullName>
    </submittedName>
</protein>
<dbReference type="Proteomes" id="UP000301737">
    <property type="component" value="Unassembled WGS sequence"/>
</dbReference>
<comment type="caution">
    <text evidence="6">The sequence shown here is derived from an EMBL/GenBank/DDBJ whole genome shotgun (WGS) entry which is preliminary data.</text>
</comment>
<name>A0A4C2EA73_9SACH</name>
<feature type="compositionally biased region" description="Polar residues" evidence="5">
    <location>
        <begin position="1"/>
        <end position="11"/>
    </location>
</feature>
<feature type="region of interest" description="Disordered" evidence="5">
    <location>
        <begin position="1"/>
        <end position="70"/>
    </location>
</feature>
<dbReference type="GO" id="GO:0000124">
    <property type="term" value="C:SAGA complex"/>
    <property type="evidence" value="ECO:0007669"/>
    <property type="project" value="TreeGrafter"/>
</dbReference>
<keyword evidence="3" id="KW-0804">Transcription</keyword>
<evidence type="ECO:0000313" key="7">
    <source>
        <dbReference type="Proteomes" id="UP000301737"/>
    </source>
</evidence>
<evidence type="ECO:0000256" key="3">
    <source>
        <dbReference type="ARBA" id="ARBA00023163"/>
    </source>
</evidence>
<dbReference type="AlphaFoldDB" id="A0A4C2EA73"/>
<evidence type="ECO:0000256" key="2">
    <source>
        <dbReference type="ARBA" id="ARBA00023015"/>
    </source>
</evidence>
<dbReference type="PANTHER" id="PTHR21277:SF5">
    <property type="entry name" value="TRANSCRIPTIONAL ADAPTER 1"/>
    <property type="match status" value="1"/>
</dbReference>